<dbReference type="AlphaFoldDB" id="A0A0R3LPB7"/>
<reference evidence="1 2" key="1">
    <citation type="submission" date="2014-03" db="EMBL/GenBank/DDBJ databases">
        <title>Bradyrhizobium valentinum sp. nov., isolated from effective nodules of Lupinus mariae-josephae, a lupine endemic of basic-lime soils in Eastern Spain.</title>
        <authorList>
            <person name="Duran D."/>
            <person name="Rey L."/>
            <person name="Navarro A."/>
            <person name="Busquets A."/>
            <person name="Imperial J."/>
            <person name="Ruiz-Argueso T."/>
        </authorList>
    </citation>
    <scope>NUCLEOTIDE SEQUENCE [LARGE SCALE GENOMIC DNA]</scope>
    <source>
        <strain evidence="1 2">LmjM3</strain>
    </source>
</reference>
<evidence type="ECO:0000313" key="1">
    <source>
        <dbReference type="EMBL" id="KRR08782.1"/>
    </source>
</evidence>
<dbReference type="InterPro" id="IPR012441">
    <property type="entry name" value="DUF1643"/>
</dbReference>
<proteinExistence type="predicted"/>
<organism evidence="1 2">
    <name type="scientific">Bradyrhizobium valentinum</name>
    <dbReference type="NCBI Taxonomy" id="1518501"/>
    <lineage>
        <taxon>Bacteria</taxon>
        <taxon>Pseudomonadati</taxon>
        <taxon>Pseudomonadota</taxon>
        <taxon>Alphaproteobacteria</taxon>
        <taxon>Hyphomicrobiales</taxon>
        <taxon>Nitrobacteraceae</taxon>
        <taxon>Bradyrhizobium</taxon>
    </lineage>
</organism>
<sequence length="168" mass="18646">MEAMKSAIISSCGLYRYDLRRDWDANLQPLVLGMLKPSKADHKIDDPTIVRGVYRAKTMNCGSLIVWNLGAGRATEPQDWMAMPDPIGPDNDRHIRDILTECKERNGIAVAGWGVYGDFMNRDLAAMEIAHTVQLPGSRGPVEQIPDDSVLKNTYYRVIDKPSASSGL</sequence>
<evidence type="ECO:0000313" key="2">
    <source>
        <dbReference type="Proteomes" id="UP000051913"/>
    </source>
</evidence>
<accession>A0A0R3LPB7</accession>
<dbReference type="Proteomes" id="UP000051913">
    <property type="component" value="Unassembled WGS sequence"/>
</dbReference>
<keyword evidence="2" id="KW-1185">Reference proteome</keyword>
<dbReference type="Pfam" id="PF07799">
    <property type="entry name" value="DUF1643"/>
    <property type="match status" value="1"/>
</dbReference>
<name>A0A0R3LPB7_9BRAD</name>
<evidence type="ECO:0008006" key="3">
    <source>
        <dbReference type="Google" id="ProtNLM"/>
    </source>
</evidence>
<comment type="caution">
    <text evidence="1">The sequence shown here is derived from an EMBL/GenBank/DDBJ whole genome shotgun (WGS) entry which is preliminary data.</text>
</comment>
<protein>
    <recommendedName>
        <fullName evidence="3">DUF1643 domain-containing protein</fullName>
    </recommendedName>
</protein>
<dbReference type="EMBL" id="LLXX01000074">
    <property type="protein sequence ID" value="KRR08782.1"/>
    <property type="molecule type" value="Genomic_DNA"/>
</dbReference>
<gene>
    <name evidence="1" type="ORF">CP49_29645</name>
</gene>